<dbReference type="PANTHER" id="PTHR13228">
    <property type="entry name" value="CONSERVED OLIGOMERIC GOLGI COMPLEX COMPONENT 5"/>
    <property type="match status" value="1"/>
</dbReference>
<organism evidence="7 8">
    <name type="scientific">Morchella conica CCBAS932</name>
    <dbReference type="NCBI Taxonomy" id="1392247"/>
    <lineage>
        <taxon>Eukaryota</taxon>
        <taxon>Fungi</taxon>
        <taxon>Dikarya</taxon>
        <taxon>Ascomycota</taxon>
        <taxon>Pezizomycotina</taxon>
        <taxon>Pezizomycetes</taxon>
        <taxon>Pezizales</taxon>
        <taxon>Morchellaceae</taxon>
        <taxon>Morchella</taxon>
    </lineage>
</organism>
<evidence type="ECO:0000259" key="6">
    <source>
        <dbReference type="Pfam" id="PF20649"/>
    </source>
</evidence>
<reference evidence="7 8" key="1">
    <citation type="journal article" date="2018" name="Nat. Ecol. Evol.">
        <title>Pezizomycetes genomes reveal the molecular basis of ectomycorrhizal truffle lifestyle.</title>
        <authorList>
            <person name="Murat C."/>
            <person name="Payen T."/>
            <person name="Noel B."/>
            <person name="Kuo A."/>
            <person name="Morin E."/>
            <person name="Chen J."/>
            <person name="Kohler A."/>
            <person name="Krizsan K."/>
            <person name="Balestrini R."/>
            <person name="Da Silva C."/>
            <person name="Montanini B."/>
            <person name="Hainaut M."/>
            <person name="Levati E."/>
            <person name="Barry K.W."/>
            <person name="Belfiori B."/>
            <person name="Cichocki N."/>
            <person name="Clum A."/>
            <person name="Dockter R.B."/>
            <person name="Fauchery L."/>
            <person name="Guy J."/>
            <person name="Iotti M."/>
            <person name="Le Tacon F."/>
            <person name="Lindquist E.A."/>
            <person name="Lipzen A."/>
            <person name="Malagnac F."/>
            <person name="Mello A."/>
            <person name="Molinier V."/>
            <person name="Miyauchi S."/>
            <person name="Poulain J."/>
            <person name="Riccioni C."/>
            <person name="Rubini A."/>
            <person name="Sitrit Y."/>
            <person name="Splivallo R."/>
            <person name="Traeger S."/>
            <person name="Wang M."/>
            <person name="Zifcakova L."/>
            <person name="Wipf D."/>
            <person name="Zambonelli A."/>
            <person name="Paolocci F."/>
            <person name="Nowrousian M."/>
            <person name="Ottonello S."/>
            <person name="Baldrian P."/>
            <person name="Spatafora J.W."/>
            <person name="Henrissat B."/>
            <person name="Nagy L.G."/>
            <person name="Aury J.M."/>
            <person name="Wincker P."/>
            <person name="Grigoriev I.V."/>
            <person name="Bonfante P."/>
            <person name="Martin F.M."/>
        </authorList>
    </citation>
    <scope>NUCLEOTIDE SEQUENCE [LARGE SCALE GENOMIC DNA]</scope>
    <source>
        <strain evidence="7 8">CCBAS932</strain>
    </source>
</reference>
<accession>A0A3N4LAZ2</accession>
<keyword evidence="3" id="KW-0333">Golgi apparatus</keyword>
<dbReference type="Pfam" id="PF10392">
    <property type="entry name" value="COG5_N"/>
    <property type="match status" value="1"/>
</dbReference>
<feature type="domain" description="Conserved oligomeric Golgi complex subunit 5 N-terminal" evidence="5">
    <location>
        <begin position="14"/>
        <end position="146"/>
    </location>
</feature>
<dbReference type="PANTHER" id="PTHR13228:SF3">
    <property type="entry name" value="CONSERVED OLIGOMERIC GOLGI COMPLEX SUBUNIT 5"/>
    <property type="match status" value="1"/>
</dbReference>
<evidence type="ECO:0000259" key="5">
    <source>
        <dbReference type="Pfam" id="PF10392"/>
    </source>
</evidence>
<dbReference type="OrthoDB" id="18786at2759"/>
<evidence type="ECO:0000256" key="3">
    <source>
        <dbReference type="ARBA" id="ARBA00023034"/>
    </source>
</evidence>
<name>A0A3N4LAZ2_9PEZI</name>
<dbReference type="GO" id="GO:0017119">
    <property type="term" value="C:Golgi transport complex"/>
    <property type="evidence" value="ECO:0007669"/>
    <property type="project" value="InterPro"/>
</dbReference>
<dbReference type="Pfam" id="PF20649">
    <property type="entry name" value="COG5_C"/>
    <property type="match status" value="1"/>
</dbReference>
<feature type="domain" description="Conserved oligomeric Golgi complex subunit 5 helical" evidence="6">
    <location>
        <begin position="234"/>
        <end position="361"/>
    </location>
</feature>
<evidence type="ECO:0000256" key="1">
    <source>
        <dbReference type="ARBA" id="ARBA00004395"/>
    </source>
</evidence>
<gene>
    <name evidence="7" type="ORF">P167DRAFT_478743</name>
</gene>
<dbReference type="AlphaFoldDB" id="A0A3N4LAZ2"/>
<dbReference type="GO" id="GO:0000139">
    <property type="term" value="C:Golgi membrane"/>
    <property type="evidence" value="ECO:0007669"/>
    <property type="project" value="UniProtKB-SubCell"/>
</dbReference>
<comment type="subcellular location">
    <subcellularLocation>
        <location evidence="1">Golgi apparatus membrane</location>
        <topology evidence="1">Peripheral membrane protein</topology>
    </subcellularLocation>
</comment>
<dbReference type="STRING" id="1392247.A0A3N4LAZ2"/>
<dbReference type="InterPro" id="IPR049176">
    <property type="entry name" value="COG5_N"/>
</dbReference>
<proteinExistence type="predicted"/>
<dbReference type="EMBL" id="ML119105">
    <property type="protein sequence ID" value="RPB17811.1"/>
    <property type="molecule type" value="Genomic_DNA"/>
</dbReference>
<evidence type="ECO:0000256" key="2">
    <source>
        <dbReference type="ARBA" id="ARBA00020974"/>
    </source>
</evidence>
<dbReference type="InParanoid" id="A0A3N4LAZ2"/>
<sequence>MTATASEISYIDYETFLSPSFSPHAFASTLITSTNDPSDPTVDLTTPLSRVLFDLQEIDTHIHTLTTTSSLPLLTYTSRSHTASTSLLAAITAQTTALNAAYTRLSQSILTRSEPATQLITTVTNLHTTTSLLRELGRALVLARQLEIQLAESPTPMIRAAHSVVELRKLLAANAASMDGIDLATDLHRLIVTPAESALVARSRETLGSFSLLPTATAGGTAFALDPAVVAEGQRPAVTAALQTLQLLQGGSGLAGTIQALLNTQVTASIALLTRALTALTMLDRTLVEVAARCRTLVAVEEMLAGVGLAAEVLSELDTGALSTSFFRSVAAGWEPRVREVVARGGTNARILRTGREKLREGVRGCVLKGLGDEGRGEFEVAVMVGAVGSLGR</sequence>
<dbReference type="Proteomes" id="UP000277580">
    <property type="component" value="Unassembled WGS sequence"/>
</dbReference>
<keyword evidence="4" id="KW-0472">Membrane</keyword>
<evidence type="ECO:0000313" key="7">
    <source>
        <dbReference type="EMBL" id="RPB17811.1"/>
    </source>
</evidence>
<evidence type="ECO:0000256" key="4">
    <source>
        <dbReference type="ARBA" id="ARBA00023136"/>
    </source>
</evidence>
<evidence type="ECO:0000313" key="8">
    <source>
        <dbReference type="Proteomes" id="UP000277580"/>
    </source>
</evidence>
<dbReference type="InterPro" id="IPR019465">
    <property type="entry name" value="Cog5"/>
</dbReference>
<dbReference type="InterPro" id="IPR048485">
    <property type="entry name" value="COG5_helical"/>
</dbReference>
<dbReference type="GO" id="GO:0006891">
    <property type="term" value="P:intra-Golgi vesicle-mediated transport"/>
    <property type="evidence" value="ECO:0007669"/>
    <property type="project" value="InterPro"/>
</dbReference>
<keyword evidence="8" id="KW-1185">Reference proteome</keyword>
<protein>
    <recommendedName>
        <fullName evidence="2">Conserved oligomeric Golgi complex subunit 5</fullName>
    </recommendedName>
</protein>